<organism evidence="4 5">
    <name type="scientific">Kocuria atrinae</name>
    <dbReference type="NCBI Taxonomy" id="592377"/>
    <lineage>
        <taxon>Bacteria</taxon>
        <taxon>Bacillati</taxon>
        <taxon>Actinomycetota</taxon>
        <taxon>Actinomycetes</taxon>
        <taxon>Micrococcales</taxon>
        <taxon>Micrococcaceae</taxon>
        <taxon>Kocuria</taxon>
    </lineage>
</organism>
<sequence length="333" mass="35417">MTDNRTGIDRRSLFRGALGMTVLGAGAVLAGCGAAEKLGVTTEFKTTGPYGVSELQRIAYGSDESTQYGMLAVPVEDNGEPAREKVPVVVMIHGGSWEDASDMSYMTDIGTDLVSYGIAVWSIAYRGTIHPDQRDRGPARAGWPAAGHDVAAGVDFVPRLTEHSPVELDGERVVLLGHSAGGHLATWAASRSQLEKGQVGAEPIVEPVGCVSMAGVYDLDSAFREDANDRVGTLMGGAPDEEPERYEEASPRELLPIGVPVIACSGGEDELIPAHQAEDYVAAAKDQGDPAELTVVDDADHNAWTVLEHPAWAEARGHVLRLAGLRVRSREIR</sequence>
<evidence type="ECO:0000313" key="4">
    <source>
        <dbReference type="EMBL" id="GAA2122532.1"/>
    </source>
</evidence>
<accession>A0ABN2Y7V7</accession>
<keyword evidence="1 4" id="KW-0378">Hydrolase</keyword>
<dbReference type="InterPro" id="IPR049492">
    <property type="entry name" value="BD-FAE-like_dom"/>
</dbReference>
<keyword evidence="2" id="KW-0812">Transmembrane</keyword>
<reference evidence="4 5" key="1">
    <citation type="journal article" date="2019" name="Int. J. Syst. Evol. Microbiol.">
        <title>The Global Catalogue of Microorganisms (GCM) 10K type strain sequencing project: providing services to taxonomists for standard genome sequencing and annotation.</title>
        <authorList>
            <consortium name="The Broad Institute Genomics Platform"/>
            <consortium name="The Broad Institute Genome Sequencing Center for Infectious Disease"/>
            <person name="Wu L."/>
            <person name="Ma J."/>
        </authorList>
    </citation>
    <scope>NUCLEOTIDE SEQUENCE [LARGE SCALE GENOMIC DNA]</scope>
    <source>
        <strain evidence="4 5">JCM 15914</strain>
    </source>
</reference>
<evidence type="ECO:0000259" key="3">
    <source>
        <dbReference type="Pfam" id="PF20434"/>
    </source>
</evidence>
<dbReference type="Gene3D" id="3.40.50.1820">
    <property type="entry name" value="alpha/beta hydrolase"/>
    <property type="match status" value="1"/>
</dbReference>
<dbReference type="PANTHER" id="PTHR48081">
    <property type="entry name" value="AB HYDROLASE SUPERFAMILY PROTEIN C4A8.06C"/>
    <property type="match status" value="1"/>
</dbReference>
<dbReference type="GO" id="GO:0016787">
    <property type="term" value="F:hydrolase activity"/>
    <property type="evidence" value="ECO:0007669"/>
    <property type="project" value="UniProtKB-KW"/>
</dbReference>
<keyword evidence="2" id="KW-1133">Transmembrane helix</keyword>
<protein>
    <submittedName>
        <fullName evidence="4">Alpha/beta fold hydrolase</fullName>
    </submittedName>
</protein>
<dbReference type="PROSITE" id="PS51257">
    <property type="entry name" value="PROKAR_LIPOPROTEIN"/>
    <property type="match status" value="1"/>
</dbReference>
<gene>
    <name evidence="4" type="ORF">GCM10009824_25560</name>
</gene>
<dbReference type="InterPro" id="IPR029058">
    <property type="entry name" value="AB_hydrolase_fold"/>
</dbReference>
<dbReference type="SUPFAM" id="SSF53474">
    <property type="entry name" value="alpha/beta-Hydrolases"/>
    <property type="match status" value="1"/>
</dbReference>
<dbReference type="EMBL" id="BAAAQA010000033">
    <property type="protein sequence ID" value="GAA2122532.1"/>
    <property type="molecule type" value="Genomic_DNA"/>
</dbReference>
<evidence type="ECO:0000313" key="5">
    <source>
        <dbReference type="Proteomes" id="UP001500166"/>
    </source>
</evidence>
<dbReference type="Pfam" id="PF20434">
    <property type="entry name" value="BD-FAE"/>
    <property type="match status" value="1"/>
</dbReference>
<proteinExistence type="predicted"/>
<keyword evidence="2" id="KW-0472">Membrane</keyword>
<evidence type="ECO:0000256" key="1">
    <source>
        <dbReference type="ARBA" id="ARBA00022801"/>
    </source>
</evidence>
<feature type="transmembrane region" description="Helical" evidence="2">
    <location>
        <begin position="12"/>
        <end position="31"/>
    </location>
</feature>
<evidence type="ECO:0000256" key="2">
    <source>
        <dbReference type="SAM" id="Phobius"/>
    </source>
</evidence>
<dbReference type="RefSeq" id="WP_344225395.1">
    <property type="nucleotide sequence ID" value="NZ_BAAAQA010000033.1"/>
</dbReference>
<keyword evidence="5" id="KW-1185">Reference proteome</keyword>
<dbReference type="PANTHER" id="PTHR48081:SF13">
    <property type="entry name" value="ALPHA_BETA HYDROLASE"/>
    <property type="match status" value="1"/>
</dbReference>
<dbReference type="Proteomes" id="UP001500166">
    <property type="component" value="Unassembled WGS sequence"/>
</dbReference>
<name>A0ABN2Y7V7_9MICC</name>
<dbReference type="InterPro" id="IPR050300">
    <property type="entry name" value="GDXG_lipolytic_enzyme"/>
</dbReference>
<comment type="caution">
    <text evidence="4">The sequence shown here is derived from an EMBL/GenBank/DDBJ whole genome shotgun (WGS) entry which is preliminary data.</text>
</comment>
<feature type="domain" description="BD-FAE-like" evidence="3">
    <location>
        <begin position="83"/>
        <end position="279"/>
    </location>
</feature>